<evidence type="ECO:0000256" key="3">
    <source>
        <dbReference type="HAMAP-Rule" id="MF_00272"/>
    </source>
</evidence>
<feature type="domain" description="Lipoyl-binding" evidence="5">
    <location>
        <begin position="22"/>
        <end position="103"/>
    </location>
</feature>
<dbReference type="InterPro" id="IPR011053">
    <property type="entry name" value="Single_hybrid_motif"/>
</dbReference>
<dbReference type="SUPFAM" id="SSF51230">
    <property type="entry name" value="Single hybrid motif"/>
    <property type="match status" value="1"/>
</dbReference>
<name>A0A5C0SID4_CRATE</name>
<dbReference type="NCBIfam" id="NF002270">
    <property type="entry name" value="PRK01202.1"/>
    <property type="match status" value="1"/>
</dbReference>
<dbReference type="InterPro" id="IPR033753">
    <property type="entry name" value="GCV_H/Fam206"/>
</dbReference>
<dbReference type="Proteomes" id="UP000324646">
    <property type="component" value="Chromosome"/>
</dbReference>
<evidence type="ECO:0000256" key="2">
    <source>
        <dbReference type="ARBA" id="ARBA00022823"/>
    </source>
</evidence>
<dbReference type="InterPro" id="IPR017453">
    <property type="entry name" value="GCV_H_sub"/>
</dbReference>
<dbReference type="GO" id="GO:0009249">
    <property type="term" value="P:protein lipoylation"/>
    <property type="evidence" value="ECO:0007669"/>
    <property type="project" value="TreeGrafter"/>
</dbReference>
<evidence type="ECO:0000313" key="7">
    <source>
        <dbReference type="Proteomes" id="UP000324646"/>
    </source>
</evidence>
<dbReference type="PANTHER" id="PTHR11715:SF3">
    <property type="entry name" value="GLYCINE CLEAVAGE SYSTEM H PROTEIN-RELATED"/>
    <property type="match status" value="1"/>
</dbReference>
<dbReference type="GO" id="GO:0005737">
    <property type="term" value="C:cytoplasm"/>
    <property type="evidence" value="ECO:0007669"/>
    <property type="project" value="TreeGrafter"/>
</dbReference>
<dbReference type="EMBL" id="CP042243">
    <property type="protein sequence ID" value="QEK13447.1"/>
    <property type="molecule type" value="Genomic_DNA"/>
</dbReference>
<comment type="similarity">
    <text evidence="1 3">Belongs to the GcvH family.</text>
</comment>
<dbReference type="InterPro" id="IPR000089">
    <property type="entry name" value="Biotin_lipoyl"/>
</dbReference>
<proteinExistence type="inferred from homology"/>
<keyword evidence="2 3" id="KW-0450">Lipoyl</keyword>
<comment type="cofactor">
    <cofactor evidence="3">
        <name>(R)-lipoate</name>
        <dbReference type="ChEBI" id="CHEBI:83088"/>
    </cofactor>
    <text evidence="3">Binds 1 lipoyl cofactor covalently.</text>
</comment>
<dbReference type="PROSITE" id="PS00189">
    <property type="entry name" value="LIPOYL"/>
    <property type="match status" value="1"/>
</dbReference>
<dbReference type="RefSeq" id="WP_148810619.1">
    <property type="nucleotide sequence ID" value="NZ_CP042243.1"/>
</dbReference>
<dbReference type="GO" id="GO:0019464">
    <property type="term" value="P:glycine decarboxylation via glycine cleavage system"/>
    <property type="evidence" value="ECO:0007669"/>
    <property type="project" value="UniProtKB-UniRule"/>
</dbReference>
<comment type="subunit">
    <text evidence="3">The glycine cleavage system is composed of four proteins: P, T, L and H.</text>
</comment>
<organism evidence="6 7">
    <name type="scientific">Crassaminicella thermophila</name>
    <dbReference type="NCBI Taxonomy" id="2599308"/>
    <lineage>
        <taxon>Bacteria</taxon>
        <taxon>Bacillati</taxon>
        <taxon>Bacillota</taxon>
        <taxon>Clostridia</taxon>
        <taxon>Eubacteriales</taxon>
        <taxon>Clostridiaceae</taxon>
        <taxon>Crassaminicella</taxon>
    </lineage>
</organism>
<evidence type="ECO:0000313" key="6">
    <source>
        <dbReference type="EMBL" id="QEK13447.1"/>
    </source>
</evidence>
<feature type="modified residue" description="N6-lipoyllysine" evidence="3 4">
    <location>
        <position position="63"/>
    </location>
</feature>
<dbReference type="InterPro" id="IPR002930">
    <property type="entry name" value="GCV_H"/>
</dbReference>
<dbReference type="Pfam" id="PF01597">
    <property type="entry name" value="GCV_H"/>
    <property type="match status" value="1"/>
</dbReference>
<comment type="function">
    <text evidence="3">The glycine cleavage system catalyzes the degradation of glycine. The H protein shuttles the methylamine group of glycine from the P protein to the T protein.</text>
</comment>
<dbReference type="CDD" id="cd06848">
    <property type="entry name" value="GCS_H"/>
    <property type="match status" value="1"/>
</dbReference>
<dbReference type="KEGG" id="crs:FQB35_14905"/>
<keyword evidence="7" id="KW-1185">Reference proteome</keyword>
<reference evidence="6 7" key="1">
    <citation type="submission" date="2019-07" db="EMBL/GenBank/DDBJ databases">
        <title>Complete genome of Crassaminicella thermophila SY095.</title>
        <authorList>
            <person name="Li X."/>
        </authorList>
    </citation>
    <scope>NUCLEOTIDE SEQUENCE [LARGE SCALE GENOMIC DNA]</scope>
    <source>
        <strain evidence="6 7">SY095</strain>
    </source>
</reference>
<sequence length="128" mass="14721">MKILEGLYYSKDHEWIKVDEGKAYIGITDYAQKALGEIVYVEMPEIDDELNVGDVFGVIESVKAASDSYTPVSGKVIEINEELEDSPQLLNENPYESWIFVIEMRDKSELENLMSSEEYEEFLKTESH</sequence>
<dbReference type="InterPro" id="IPR003016">
    <property type="entry name" value="2-oxoA_DH_lipoyl-BS"/>
</dbReference>
<dbReference type="GO" id="GO:0005960">
    <property type="term" value="C:glycine cleavage complex"/>
    <property type="evidence" value="ECO:0007669"/>
    <property type="project" value="InterPro"/>
</dbReference>
<dbReference type="HAMAP" id="MF_00272">
    <property type="entry name" value="GcvH"/>
    <property type="match status" value="1"/>
</dbReference>
<gene>
    <name evidence="3 6" type="primary">gcvH</name>
    <name evidence="6" type="ORF">FQB35_14905</name>
</gene>
<protein>
    <recommendedName>
        <fullName evidence="3">Glycine cleavage system H protein</fullName>
    </recommendedName>
</protein>
<dbReference type="AlphaFoldDB" id="A0A5C0SID4"/>
<accession>A0A5C0SID4</accession>
<dbReference type="OrthoDB" id="9796712at2"/>
<dbReference type="PANTHER" id="PTHR11715">
    <property type="entry name" value="GLYCINE CLEAVAGE SYSTEM H PROTEIN"/>
    <property type="match status" value="1"/>
</dbReference>
<evidence type="ECO:0000259" key="5">
    <source>
        <dbReference type="PROSITE" id="PS50968"/>
    </source>
</evidence>
<dbReference type="Gene3D" id="2.40.50.100">
    <property type="match status" value="1"/>
</dbReference>
<evidence type="ECO:0000256" key="4">
    <source>
        <dbReference type="PIRSR" id="PIRSR617453-50"/>
    </source>
</evidence>
<evidence type="ECO:0000256" key="1">
    <source>
        <dbReference type="ARBA" id="ARBA00009249"/>
    </source>
</evidence>
<dbReference type="NCBIfam" id="TIGR00527">
    <property type="entry name" value="gcvH"/>
    <property type="match status" value="1"/>
</dbReference>
<dbReference type="PROSITE" id="PS50968">
    <property type="entry name" value="BIOTINYL_LIPOYL"/>
    <property type="match status" value="1"/>
</dbReference>